<feature type="chain" id="PRO_5045095781" evidence="2">
    <location>
        <begin position="25"/>
        <end position="517"/>
    </location>
</feature>
<organism evidence="3 4">
    <name type="scientific">Agrilutibacter niabensis</name>
    <dbReference type="NCBI Taxonomy" id="380628"/>
    <lineage>
        <taxon>Bacteria</taxon>
        <taxon>Pseudomonadati</taxon>
        <taxon>Pseudomonadota</taxon>
        <taxon>Gammaproteobacteria</taxon>
        <taxon>Lysobacterales</taxon>
        <taxon>Lysobacteraceae</taxon>
        <taxon>Agrilutibacter</taxon>
    </lineage>
</organism>
<dbReference type="Proteomes" id="UP001267878">
    <property type="component" value="Unassembled WGS sequence"/>
</dbReference>
<dbReference type="InterPro" id="IPR011990">
    <property type="entry name" value="TPR-like_helical_dom_sf"/>
</dbReference>
<dbReference type="EMBL" id="JAVDVW010000001">
    <property type="protein sequence ID" value="MDR7098866.1"/>
    <property type="molecule type" value="Genomic_DNA"/>
</dbReference>
<evidence type="ECO:0000313" key="4">
    <source>
        <dbReference type="Proteomes" id="UP001267878"/>
    </source>
</evidence>
<feature type="repeat" description="TPR" evidence="1">
    <location>
        <begin position="313"/>
        <end position="346"/>
    </location>
</feature>
<evidence type="ECO:0000256" key="2">
    <source>
        <dbReference type="SAM" id="SignalP"/>
    </source>
</evidence>
<dbReference type="SUPFAM" id="SSF48452">
    <property type="entry name" value="TPR-like"/>
    <property type="match status" value="2"/>
</dbReference>
<accession>A0ABU1VN01</accession>
<evidence type="ECO:0000256" key="1">
    <source>
        <dbReference type="PROSITE-ProRule" id="PRU00339"/>
    </source>
</evidence>
<gene>
    <name evidence="3" type="ORF">J2X04_001213</name>
</gene>
<dbReference type="RefSeq" id="WP_310052968.1">
    <property type="nucleotide sequence ID" value="NZ_JAVDVW010000001.1"/>
</dbReference>
<feature type="signal peptide" evidence="2">
    <location>
        <begin position="1"/>
        <end position="24"/>
    </location>
</feature>
<reference evidence="3 4" key="1">
    <citation type="submission" date="2023-07" db="EMBL/GenBank/DDBJ databases">
        <title>Sorghum-associated microbial communities from plants grown in Nebraska, USA.</title>
        <authorList>
            <person name="Schachtman D."/>
        </authorList>
    </citation>
    <scope>NUCLEOTIDE SEQUENCE [LARGE SCALE GENOMIC DNA]</scope>
    <source>
        <strain evidence="3 4">BE187</strain>
    </source>
</reference>
<evidence type="ECO:0000313" key="3">
    <source>
        <dbReference type="EMBL" id="MDR7098866.1"/>
    </source>
</evidence>
<dbReference type="PROSITE" id="PS50005">
    <property type="entry name" value="TPR"/>
    <property type="match status" value="1"/>
</dbReference>
<name>A0ABU1VN01_9GAMM</name>
<comment type="caution">
    <text evidence="3">The sequence shown here is derived from an EMBL/GenBank/DDBJ whole genome shotgun (WGS) entry which is preliminary data.</text>
</comment>
<proteinExistence type="predicted"/>
<dbReference type="InterPro" id="IPR019734">
    <property type="entry name" value="TPR_rpt"/>
</dbReference>
<protein>
    <submittedName>
        <fullName evidence="3">Tetratricopeptide (TPR) repeat protein</fullName>
    </submittedName>
</protein>
<keyword evidence="1" id="KW-0802">TPR repeat</keyword>
<keyword evidence="2" id="KW-0732">Signal</keyword>
<dbReference type="Gene3D" id="1.25.40.10">
    <property type="entry name" value="Tetratricopeptide repeat domain"/>
    <property type="match status" value="1"/>
</dbReference>
<sequence length="517" mass="57375">MTSIRNAVAGIALGSVLLALQAHAGEGQRPTPPAQWAQYFEQVRKAEAITDYEARCNAYPDLPGNEWRAGSVQGRCSILRKPKWSLDDIDRLLGTPEGVAELERGFAALLDAHYSDQSQRDQIFVTLDEFDDSERAGEVARRWLALAPKSPFANTAAGSHYGAAGWEARGTRWARETSEDQLRRMSELFAKAVPLYLRALELQPRLSVACYKLNGIGRMSSDALQTYASAHCTKVDPDSYFLALERNVSAEPRWGGSDEQLRRAVAYAAARTDRNPMLGALLGAAVGYQPSLVDDPGAVVDELVAAARLGPSAAQASNAGRGYRSKGDFWQALVYLSQAVRFHPDDASNWERRASLLFDKLGDAEWARSDLKMALQEKPGDSRSLYQLGRITQAQGDFVAARPYFEQATKGDQRQAAMEMYCQTYMPPDFEAKVADSCTRDLVTEFPKGGEGWRLRVWTLRLMDDPGVLEAVEQFTRYAEDTQLHRDALEEIRDWTPDLDRLRAKRDAAGNAAQGKK</sequence>
<keyword evidence="4" id="KW-1185">Reference proteome</keyword>
<dbReference type="SMART" id="SM00028">
    <property type="entry name" value="TPR"/>
    <property type="match status" value="2"/>
</dbReference>